<evidence type="ECO:0000259" key="8">
    <source>
        <dbReference type="Pfam" id="PF08044"/>
    </source>
</evidence>
<evidence type="ECO:0000256" key="5">
    <source>
        <dbReference type="SAM" id="MobiDB-lite"/>
    </source>
</evidence>
<feature type="transmembrane region" description="Helical" evidence="6">
    <location>
        <begin position="144"/>
        <end position="165"/>
    </location>
</feature>
<evidence type="ECO:0000313" key="9">
    <source>
        <dbReference type="EMBL" id="TCK24679.1"/>
    </source>
</evidence>
<evidence type="ECO:0000256" key="3">
    <source>
        <dbReference type="ARBA" id="ARBA00022989"/>
    </source>
</evidence>
<dbReference type="InterPro" id="IPR012551">
    <property type="entry name" value="DUF1707_SHOCT-like"/>
</dbReference>
<dbReference type="RefSeq" id="WP_132421105.1">
    <property type="nucleotide sequence ID" value="NZ_SMFZ01000001.1"/>
</dbReference>
<name>A0A4R1HX99_PSEEN</name>
<keyword evidence="10" id="KW-1185">Reference proteome</keyword>
<feature type="compositionally biased region" description="Low complexity" evidence="5">
    <location>
        <begin position="76"/>
        <end position="88"/>
    </location>
</feature>
<feature type="region of interest" description="Disordered" evidence="5">
    <location>
        <begin position="55"/>
        <end position="111"/>
    </location>
</feature>
<dbReference type="Pfam" id="PF05154">
    <property type="entry name" value="TM2"/>
    <property type="match status" value="1"/>
</dbReference>
<protein>
    <submittedName>
        <fullName evidence="9">TM2 domain-containing membrane protein YozV</fullName>
    </submittedName>
</protein>
<evidence type="ECO:0000256" key="4">
    <source>
        <dbReference type="ARBA" id="ARBA00023136"/>
    </source>
</evidence>
<feature type="domain" description="TM2" evidence="7">
    <location>
        <begin position="117"/>
        <end position="168"/>
    </location>
</feature>
<dbReference type="InterPro" id="IPR007829">
    <property type="entry name" value="TM2"/>
</dbReference>
<dbReference type="AlphaFoldDB" id="A0A4R1HX99"/>
<evidence type="ECO:0000259" key="7">
    <source>
        <dbReference type="Pfam" id="PF05154"/>
    </source>
</evidence>
<gene>
    <name evidence="9" type="ORF">EV378_0465</name>
</gene>
<evidence type="ECO:0000256" key="2">
    <source>
        <dbReference type="ARBA" id="ARBA00022692"/>
    </source>
</evidence>
<dbReference type="Pfam" id="PF08044">
    <property type="entry name" value="DUF1707"/>
    <property type="match status" value="1"/>
</dbReference>
<keyword evidence="4 6" id="KW-0472">Membrane</keyword>
<feature type="domain" description="DUF1707" evidence="8">
    <location>
        <begin position="9"/>
        <end position="60"/>
    </location>
</feature>
<comment type="caution">
    <text evidence="9">The sequence shown here is derived from an EMBL/GenBank/DDBJ whole genome shotgun (WGS) entry which is preliminary data.</text>
</comment>
<sequence length="185" mass="20212">MTAEQPGPRVGNQDREQAVAALADHYSSGRLDGDEYSRRVARAWEARTMPELTALFSDLPDPHPWSQGAPAPAPYPQQQWQQPQQWAGPMPPGMPPGMMDPSAPWGREPYTGRPYSDKSKVVAGVLQLFLPFGVGRFYTGHTGIAVAQLLVTFLTFGIGGLWGFIDGIVILAGQPDDPYGRPLRN</sequence>
<evidence type="ECO:0000256" key="1">
    <source>
        <dbReference type="ARBA" id="ARBA00004141"/>
    </source>
</evidence>
<dbReference type="EMBL" id="SMFZ01000001">
    <property type="protein sequence ID" value="TCK24679.1"/>
    <property type="molecule type" value="Genomic_DNA"/>
</dbReference>
<accession>A0A4R1HX99</accession>
<dbReference type="GO" id="GO:0016020">
    <property type="term" value="C:membrane"/>
    <property type="evidence" value="ECO:0007669"/>
    <property type="project" value="UniProtKB-SubCell"/>
</dbReference>
<comment type="subcellular location">
    <subcellularLocation>
        <location evidence="1">Membrane</location>
        <topology evidence="1">Multi-pass membrane protein</topology>
    </subcellularLocation>
</comment>
<keyword evidence="3 6" id="KW-1133">Transmembrane helix</keyword>
<proteinExistence type="predicted"/>
<dbReference type="OrthoDB" id="2004788at2"/>
<feature type="region of interest" description="Disordered" evidence="5">
    <location>
        <begin position="1"/>
        <end position="34"/>
    </location>
</feature>
<reference evidence="9 10" key="1">
    <citation type="submission" date="2019-03" db="EMBL/GenBank/DDBJ databases">
        <title>Sequencing the genomes of 1000 actinobacteria strains.</title>
        <authorList>
            <person name="Klenk H.-P."/>
        </authorList>
    </citation>
    <scope>NUCLEOTIDE SEQUENCE [LARGE SCALE GENOMIC DNA]</scope>
    <source>
        <strain evidence="9 10">DSM 44969</strain>
    </source>
</reference>
<organism evidence="9 10">
    <name type="scientific">Pseudonocardia endophytica</name>
    <dbReference type="NCBI Taxonomy" id="401976"/>
    <lineage>
        <taxon>Bacteria</taxon>
        <taxon>Bacillati</taxon>
        <taxon>Actinomycetota</taxon>
        <taxon>Actinomycetes</taxon>
        <taxon>Pseudonocardiales</taxon>
        <taxon>Pseudonocardiaceae</taxon>
        <taxon>Pseudonocardia</taxon>
    </lineage>
</organism>
<evidence type="ECO:0000313" key="10">
    <source>
        <dbReference type="Proteomes" id="UP000295560"/>
    </source>
</evidence>
<evidence type="ECO:0000256" key="6">
    <source>
        <dbReference type="SAM" id="Phobius"/>
    </source>
</evidence>
<keyword evidence="2 6" id="KW-0812">Transmembrane</keyword>
<dbReference type="Proteomes" id="UP000295560">
    <property type="component" value="Unassembled WGS sequence"/>
</dbReference>